<evidence type="ECO:0000313" key="1">
    <source>
        <dbReference type="EMBL" id="KRY35820.1"/>
    </source>
</evidence>
<sequence>MLSCSVAGKVISPDFGLVNATSSRPTILCNWWHFEFFWPLRLVLPAHAVRSISLNYRPSHPESGQFFEEKMANDPQMLNTSLLRAPN</sequence>
<dbReference type="InParanoid" id="A0A0V1BGA3"/>
<organism evidence="1 2">
    <name type="scientific">Trichinella spiralis</name>
    <name type="common">Trichina worm</name>
    <dbReference type="NCBI Taxonomy" id="6334"/>
    <lineage>
        <taxon>Eukaryota</taxon>
        <taxon>Metazoa</taxon>
        <taxon>Ecdysozoa</taxon>
        <taxon>Nematoda</taxon>
        <taxon>Enoplea</taxon>
        <taxon>Dorylaimia</taxon>
        <taxon>Trichinellida</taxon>
        <taxon>Trichinellidae</taxon>
        <taxon>Trichinella</taxon>
    </lineage>
</organism>
<dbReference type="EMBL" id="JYDH01000049">
    <property type="protein sequence ID" value="KRY35820.1"/>
    <property type="molecule type" value="Genomic_DNA"/>
</dbReference>
<keyword evidence="2" id="KW-1185">Reference proteome</keyword>
<proteinExistence type="predicted"/>
<gene>
    <name evidence="1" type="ORF">T01_16016</name>
</gene>
<protein>
    <submittedName>
        <fullName evidence="1">Uncharacterized protein</fullName>
    </submittedName>
</protein>
<comment type="caution">
    <text evidence="1">The sequence shown here is derived from an EMBL/GenBank/DDBJ whole genome shotgun (WGS) entry which is preliminary data.</text>
</comment>
<accession>A0A0V1BGA3</accession>
<dbReference type="AlphaFoldDB" id="A0A0V1BGA3"/>
<dbReference type="Proteomes" id="UP000054776">
    <property type="component" value="Unassembled WGS sequence"/>
</dbReference>
<evidence type="ECO:0000313" key="2">
    <source>
        <dbReference type="Proteomes" id="UP000054776"/>
    </source>
</evidence>
<reference evidence="1 2" key="1">
    <citation type="submission" date="2015-01" db="EMBL/GenBank/DDBJ databases">
        <title>Evolution of Trichinella species and genotypes.</title>
        <authorList>
            <person name="Korhonen P.K."/>
            <person name="Edoardo P."/>
            <person name="Giuseppe L.R."/>
            <person name="Gasser R.B."/>
        </authorList>
    </citation>
    <scope>NUCLEOTIDE SEQUENCE [LARGE SCALE GENOMIC DNA]</scope>
    <source>
        <strain evidence="1">ISS3</strain>
    </source>
</reference>
<name>A0A0V1BGA3_TRISP</name>